<evidence type="ECO:0000313" key="2">
    <source>
        <dbReference type="Proteomes" id="UP001551011"/>
    </source>
</evidence>
<evidence type="ECO:0000313" key="1">
    <source>
        <dbReference type="EMBL" id="MEU5705684.1"/>
    </source>
</evidence>
<reference evidence="1 2" key="1">
    <citation type="submission" date="2024-06" db="EMBL/GenBank/DDBJ databases">
        <title>The Natural Products Discovery Center: Release of the First 8490 Sequenced Strains for Exploring Actinobacteria Biosynthetic Diversity.</title>
        <authorList>
            <person name="Kalkreuter E."/>
            <person name="Kautsar S.A."/>
            <person name="Yang D."/>
            <person name="Bader C.D."/>
            <person name="Teijaro C.N."/>
            <person name="Fluegel L."/>
            <person name="Davis C.M."/>
            <person name="Simpson J.R."/>
            <person name="Lauterbach L."/>
            <person name="Steele A.D."/>
            <person name="Gui C."/>
            <person name="Meng S."/>
            <person name="Li G."/>
            <person name="Viehrig K."/>
            <person name="Ye F."/>
            <person name="Su P."/>
            <person name="Kiefer A.F."/>
            <person name="Nichols A."/>
            <person name="Cepeda A.J."/>
            <person name="Yan W."/>
            <person name="Fan B."/>
            <person name="Jiang Y."/>
            <person name="Adhikari A."/>
            <person name="Zheng C.-J."/>
            <person name="Schuster L."/>
            <person name="Cowan T.M."/>
            <person name="Smanski M.J."/>
            <person name="Chevrette M.G."/>
            <person name="De Carvalho L.P.S."/>
            <person name="Shen B."/>
        </authorList>
    </citation>
    <scope>NUCLEOTIDE SEQUENCE [LARGE SCALE GENOMIC DNA]</scope>
    <source>
        <strain evidence="1 2">NPDC020594</strain>
    </source>
</reference>
<dbReference type="Proteomes" id="UP001551011">
    <property type="component" value="Unassembled WGS sequence"/>
</dbReference>
<gene>
    <name evidence="1" type="ORF">AB0H04_02125</name>
</gene>
<protein>
    <submittedName>
        <fullName evidence="1">Uncharacterized protein</fullName>
    </submittedName>
</protein>
<sequence length="113" mass="12313">MTAPTVETLERMYLVHAHLELPAGSHLPPDLRELVRSSIVPGDRVEHVAVHARSPSLLTLGFYTLADGLEEAEERAVRVCGRLLREVPQLATARLTGAEVPLIPLAFGSRSVD</sequence>
<dbReference type="RefSeq" id="WP_234316997.1">
    <property type="nucleotide sequence ID" value="NZ_JBEXDP010000001.1"/>
</dbReference>
<comment type="caution">
    <text evidence="1">The sequence shown here is derived from an EMBL/GenBank/DDBJ whole genome shotgun (WGS) entry which is preliminary data.</text>
</comment>
<keyword evidence="2" id="KW-1185">Reference proteome</keyword>
<proteinExistence type="predicted"/>
<organism evidence="1 2">
    <name type="scientific">Streptomyces flaveolus</name>
    <dbReference type="NCBI Taxonomy" id="67297"/>
    <lineage>
        <taxon>Bacteria</taxon>
        <taxon>Bacillati</taxon>
        <taxon>Actinomycetota</taxon>
        <taxon>Actinomycetes</taxon>
        <taxon>Kitasatosporales</taxon>
        <taxon>Streptomycetaceae</taxon>
        <taxon>Streptomyces</taxon>
    </lineage>
</organism>
<name>A0ABV3A181_9ACTN</name>
<accession>A0ABV3A181</accession>
<dbReference type="EMBL" id="JBFAEG010000002">
    <property type="protein sequence ID" value="MEU5705684.1"/>
    <property type="molecule type" value="Genomic_DNA"/>
</dbReference>